<dbReference type="GO" id="GO:0008408">
    <property type="term" value="F:3'-5' exonuclease activity"/>
    <property type="evidence" value="ECO:0007669"/>
    <property type="project" value="TreeGrafter"/>
</dbReference>
<comment type="caution">
    <text evidence="5">The sequence shown here is derived from an EMBL/GenBank/DDBJ whole genome shotgun (WGS) entry which is preliminary data.</text>
</comment>
<dbReference type="SUPFAM" id="SSF52113">
    <property type="entry name" value="BRCT domain"/>
    <property type="match status" value="1"/>
</dbReference>
<dbReference type="GO" id="GO:0005829">
    <property type="term" value="C:cytosol"/>
    <property type="evidence" value="ECO:0007669"/>
    <property type="project" value="TreeGrafter"/>
</dbReference>
<evidence type="ECO:0000256" key="3">
    <source>
        <dbReference type="ARBA" id="ARBA00022839"/>
    </source>
</evidence>
<evidence type="ECO:0000256" key="1">
    <source>
        <dbReference type="ARBA" id="ARBA00022722"/>
    </source>
</evidence>
<dbReference type="FunFam" id="3.30.420.10:FF:000045">
    <property type="entry name" value="3'-5' exonuclease DinG"/>
    <property type="match status" value="1"/>
</dbReference>
<dbReference type="EMBL" id="JACCFI010000001">
    <property type="protein sequence ID" value="NYG21165.1"/>
    <property type="molecule type" value="Genomic_DNA"/>
</dbReference>
<dbReference type="Pfam" id="PF00929">
    <property type="entry name" value="RNase_T"/>
    <property type="match status" value="1"/>
</dbReference>
<dbReference type="Gene3D" id="3.30.420.10">
    <property type="entry name" value="Ribonuclease H-like superfamily/Ribonuclease H"/>
    <property type="match status" value="1"/>
</dbReference>
<keyword evidence="1" id="KW-0540">Nuclease</keyword>
<keyword evidence="3" id="KW-0269">Exonuclease</keyword>
<dbReference type="InterPro" id="IPR036420">
    <property type="entry name" value="BRCT_dom_sf"/>
</dbReference>
<dbReference type="SMART" id="SM00479">
    <property type="entry name" value="EXOIII"/>
    <property type="match status" value="1"/>
</dbReference>
<keyword evidence="2" id="KW-0378">Hydrolase</keyword>
<dbReference type="Gene3D" id="3.40.50.10190">
    <property type="entry name" value="BRCT domain"/>
    <property type="match status" value="1"/>
</dbReference>
<gene>
    <name evidence="5" type="ORF">BJY17_001912</name>
</gene>
<sequence length="411" mass="44144">MAFAVVDFETTGLLPSYHHRVVEIGVTHVDDDGTVTGHWETLINPERDLGPQQIHGIRAADILDAPVFGDIVGEFTELLAGRVFAAHNATFDLRFLQAEFARAGYALAPETPSVCTMSLGASFGLGASSSLSHACAAHSIEHGLAHSAGSDSHAAAQLLARFRRTSLTWSGWDSYWEQTANAGRAYAFPVARRTGVITKRRAEASMALPSFLERISTEAVSEAVDGSTAQYIALLDRCLLDGLISVSEGHQLAAVATELGLNRAAVGAIHRDYYVELERRAWADGVLTDAEKADLRAVGELLELDDTDIAAAVDEVAPTADADVATEAFAMRHGALIVLTGDMARERSAWEADLRERGFVPHPTVTKKVALVVAADPDSLSGKAKKARDYGIPIVGEDWLIRFLSESPLEM</sequence>
<dbReference type="RefSeq" id="WP_179551161.1">
    <property type="nucleotide sequence ID" value="NZ_JACCFI010000001.1"/>
</dbReference>
<dbReference type="InterPro" id="IPR012337">
    <property type="entry name" value="RNaseH-like_sf"/>
</dbReference>
<organism evidence="5 6">
    <name type="scientific">Agromyces hippuratus</name>
    <dbReference type="NCBI Taxonomy" id="286438"/>
    <lineage>
        <taxon>Bacteria</taxon>
        <taxon>Bacillati</taxon>
        <taxon>Actinomycetota</taxon>
        <taxon>Actinomycetes</taxon>
        <taxon>Micrococcales</taxon>
        <taxon>Microbacteriaceae</taxon>
        <taxon>Agromyces</taxon>
    </lineage>
</organism>
<name>A0A852X584_9MICO</name>
<keyword evidence="5" id="KW-0548">Nucleotidyltransferase</keyword>
<evidence type="ECO:0000313" key="5">
    <source>
        <dbReference type="EMBL" id="NYG21165.1"/>
    </source>
</evidence>
<dbReference type="InterPro" id="IPR036397">
    <property type="entry name" value="RNaseH_sf"/>
</dbReference>
<accession>A0A852X584</accession>
<dbReference type="Proteomes" id="UP000549066">
    <property type="component" value="Unassembled WGS sequence"/>
</dbReference>
<dbReference type="EC" id="2.7.7.7" evidence="5"/>
<dbReference type="PANTHER" id="PTHR30231:SF4">
    <property type="entry name" value="PROTEIN NEN2"/>
    <property type="match status" value="1"/>
</dbReference>
<dbReference type="PANTHER" id="PTHR30231">
    <property type="entry name" value="DNA POLYMERASE III SUBUNIT EPSILON"/>
    <property type="match status" value="1"/>
</dbReference>
<feature type="domain" description="BRCT" evidence="4">
    <location>
        <begin position="327"/>
        <end position="411"/>
    </location>
</feature>
<dbReference type="SUPFAM" id="SSF53098">
    <property type="entry name" value="Ribonuclease H-like"/>
    <property type="match status" value="1"/>
</dbReference>
<evidence type="ECO:0000256" key="2">
    <source>
        <dbReference type="ARBA" id="ARBA00022801"/>
    </source>
</evidence>
<dbReference type="GO" id="GO:0003887">
    <property type="term" value="F:DNA-directed DNA polymerase activity"/>
    <property type="evidence" value="ECO:0007669"/>
    <property type="project" value="UniProtKB-EC"/>
</dbReference>
<dbReference type="Pfam" id="PF00533">
    <property type="entry name" value="BRCT"/>
    <property type="match status" value="1"/>
</dbReference>
<dbReference type="GO" id="GO:0003676">
    <property type="term" value="F:nucleic acid binding"/>
    <property type="evidence" value="ECO:0007669"/>
    <property type="project" value="InterPro"/>
</dbReference>
<dbReference type="InterPro" id="IPR001357">
    <property type="entry name" value="BRCT_dom"/>
</dbReference>
<dbReference type="PROSITE" id="PS50172">
    <property type="entry name" value="BRCT"/>
    <property type="match status" value="1"/>
</dbReference>
<dbReference type="CDD" id="cd06127">
    <property type="entry name" value="DEDDh"/>
    <property type="match status" value="1"/>
</dbReference>
<keyword evidence="5" id="KW-0808">Transferase</keyword>
<keyword evidence="6" id="KW-1185">Reference proteome</keyword>
<dbReference type="InterPro" id="IPR013520">
    <property type="entry name" value="Ribonucl_H"/>
</dbReference>
<dbReference type="AlphaFoldDB" id="A0A852X584"/>
<protein>
    <submittedName>
        <fullName evidence="5">DNA polymerase-3 subunit epsilon</fullName>
        <ecNumber evidence="5">2.7.7.7</ecNumber>
    </submittedName>
</protein>
<evidence type="ECO:0000313" key="6">
    <source>
        <dbReference type="Proteomes" id="UP000549066"/>
    </source>
</evidence>
<proteinExistence type="predicted"/>
<reference evidence="5 6" key="1">
    <citation type="submission" date="2020-07" db="EMBL/GenBank/DDBJ databases">
        <title>Sequencing the genomes of 1000 actinobacteria strains.</title>
        <authorList>
            <person name="Klenk H.-P."/>
        </authorList>
    </citation>
    <scope>NUCLEOTIDE SEQUENCE [LARGE SCALE GENOMIC DNA]</scope>
    <source>
        <strain evidence="5 6">DSM 8598</strain>
    </source>
</reference>
<evidence type="ECO:0000259" key="4">
    <source>
        <dbReference type="PROSITE" id="PS50172"/>
    </source>
</evidence>